<accession>T1ITU1</accession>
<dbReference type="InterPro" id="IPR051560">
    <property type="entry name" value="MAM_domain-containing"/>
</dbReference>
<feature type="disulfide bond" evidence="2">
    <location>
        <begin position="526"/>
        <end position="544"/>
    </location>
</feature>
<dbReference type="GO" id="GO:0016020">
    <property type="term" value="C:membrane"/>
    <property type="evidence" value="ECO:0007669"/>
    <property type="project" value="InterPro"/>
</dbReference>
<dbReference type="SMART" id="SM00137">
    <property type="entry name" value="MAM"/>
    <property type="match status" value="1"/>
</dbReference>
<dbReference type="CDD" id="cd00112">
    <property type="entry name" value="LDLa"/>
    <property type="match status" value="1"/>
</dbReference>
<feature type="disulfide bond" evidence="2">
    <location>
        <begin position="538"/>
        <end position="553"/>
    </location>
</feature>
<dbReference type="PRINTS" id="PR00261">
    <property type="entry name" value="LDLRECEPTOR"/>
</dbReference>
<feature type="domain" description="MAM" evidence="5">
    <location>
        <begin position="22"/>
        <end position="175"/>
    </location>
</feature>
<keyword evidence="3" id="KW-0812">Transmembrane</keyword>
<dbReference type="Gene3D" id="2.60.120.200">
    <property type="match status" value="3"/>
</dbReference>
<keyword evidence="3" id="KW-1133">Transmembrane helix</keyword>
<dbReference type="InterPro" id="IPR013320">
    <property type="entry name" value="ConA-like_dom_sf"/>
</dbReference>
<feature type="disulfide bond" evidence="2">
    <location>
        <begin position="519"/>
        <end position="531"/>
    </location>
</feature>
<dbReference type="PhylomeDB" id="T1ITU1"/>
<dbReference type="InterPro" id="IPR002172">
    <property type="entry name" value="LDrepeatLR_classA_rpt"/>
</dbReference>
<evidence type="ECO:0000256" key="2">
    <source>
        <dbReference type="PROSITE-ProRule" id="PRU00124"/>
    </source>
</evidence>
<reference evidence="6" key="2">
    <citation type="submission" date="2015-02" db="UniProtKB">
        <authorList>
            <consortium name="EnsemblMetazoa"/>
        </authorList>
    </citation>
    <scope>IDENTIFICATION</scope>
</reference>
<dbReference type="PANTHER" id="PTHR23282">
    <property type="entry name" value="APICAL ENDOSOMAL GLYCOPROTEIN PRECURSOR"/>
    <property type="match status" value="1"/>
</dbReference>
<keyword evidence="1 2" id="KW-1015">Disulfide bond</keyword>
<evidence type="ECO:0000259" key="5">
    <source>
        <dbReference type="PROSITE" id="PS50060"/>
    </source>
</evidence>
<keyword evidence="4" id="KW-0732">Signal</keyword>
<keyword evidence="3" id="KW-0472">Membrane</keyword>
<sequence>MKALLLVAILNFPLVLSQETGIDCKFNNYSLCGWQQDQTDNFDWLPYCKDDDIQNCLVYIESTSPHRANEQSRLVSPNIVPNSQTQCFSFSYHMFGVRVNSLNIYIKKSDGQSQLIWHRKHSRANIWHRGYRTIESSTEYKIIIEAVAGHPVNSIKSDGIIAVQSTELIEGICAPLLQQADYYCDFEEDFCMWYSGSNWMRNTSLNIALPHKPAKDYTTGTDNGYFAYISTDEDKTSISTNFSSPKLTTTSEERCVQFYYYMERGTRAQIDVYIVYEDREFQLLCSQMGVEDNYWAFAEVAVTDHKKQNHWVKIIITRGETVVEAAYNMPEFDISHTDAGYFLFVDLANAQPNQKATLSSKPINPCPVCLTFEYFTQGENFDGKLEILIKNWSGERIQATISHVTNDWTKHTQSISQDCGFKPYEIYIRATAGNGKGFIAIDNLSTKVTSDDCKTTPPIDTKTSSTAHHKVTTRPTTPSLTATTTSFAATTTTLAATTTTLPDTTLSLKYTPILTQNKCDNGTLDCGDGSCILAIYLCDGVKDCHNNADELTCALTCQDRKSNSYCEGFNWPQCLSNNHLCDGIADCINNADENKHLCGGCPNTYCVTGRCIPDGSKMPHCICNNDEHHGRRCEYLKPIKETPSAASPPNDYTIWIMVPMMTLLVVVIAILLINLYCYRKYKWYHAAGLLGQKNNRSLYRRNSMNTTEMTPTNVNVEEVADDVGLTEAPQRRAVREDAISMIQTPLTNYKLHSLYIGKVVLDDDGNIVAVSNA</sequence>
<dbReference type="EnsemblMetazoa" id="SMAR004549-RA">
    <property type="protein sequence ID" value="SMAR004549-PA"/>
    <property type="gene ID" value="SMAR004549"/>
</dbReference>
<dbReference type="SMART" id="SM00192">
    <property type="entry name" value="LDLa"/>
    <property type="match status" value="2"/>
</dbReference>
<dbReference type="InterPro" id="IPR036055">
    <property type="entry name" value="LDL_receptor-like_sf"/>
</dbReference>
<evidence type="ECO:0000256" key="1">
    <source>
        <dbReference type="ARBA" id="ARBA00023157"/>
    </source>
</evidence>
<dbReference type="PANTHER" id="PTHR23282:SF101">
    <property type="entry name" value="MAM DOMAIN-CONTAINING PROTEIN"/>
    <property type="match status" value="1"/>
</dbReference>
<evidence type="ECO:0000313" key="6">
    <source>
        <dbReference type="EnsemblMetazoa" id="SMAR004549-PA"/>
    </source>
</evidence>
<evidence type="ECO:0000256" key="4">
    <source>
        <dbReference type="SAM" id="SignalP"/>
    </source>
</evidence>
<dbReference type="Gene3D" id="4.10.400.10">
    <property type="entry name" value="Low-density Lipoprotein Receptor"/>
    <property type="match status" value="1"/>
</dbReference>
<dbReference type="Proteomes" id="UP000014500">
    <property type="component" value="Unassembled WGS sequence"/>
</dbReference>
<dbReference type="PROSITE" id="PS01209">
    <property type="entry name" value="LDLRA_1"/>
    <property type="match status" value="2"/>
</dbReference>
<evidence type="ECO:0000313" key="7">
    <source>
        <dbReference type="Proteomes" id="UP000014500"/>
    </source>
</evidence>
<protein>
    <recommendedName>
        <fullName evidence="5">MAM domain-containing protein</fullName>
    </recommendedName>
</protein>
<dbReference type="PROSITE" id="PS50060">
    <property type="entry name" value="MAM_2"/>
    <property type="match status" value="3"/>
</dbReference>
<name>T1ITU1_STRMM</name>
<feature type="domain" description="MAM" evidence="5">
    <location>
        <begin position="336"/>
        <end position="455"/>
    </location>
</feature>
<feature type="domain" description="MAM" evidence="5">
    <location>
        <begin position="182"/>
        <end position="316"/>
    </location>
</feature>
<dbReference type="CDD" id="cd06263">
    <property type="entry name" value="MAM"/>
    <property type="match status" value="1"/>
</dbReference>
<comment type="caution">
    <text evidence="2">Lacks conserved residue(s) required for the propagation of feature annotation.</text>
</comment>
<dbReference type="Pfam" id="PF00629">
    <property type="entry name" value="MAM"/>
    <property type="match status" value="3"/>
</dbReference>
<organism evidence="6 7">
    <name type="scientific">Strigamia maritima</name>
    <name type="common">European centipede</name>
    <name type="synonym">Geophilus maritimus</name>
    <dbReference type="NCBI Taxonomy" id="126957"/>
    <lineage>
        <taxon>Eukaryota</taxon>
        <taxon>Metazoa</taxon>
        <taxon>Ecdysozoa</taxon>
        <taxon>Arthropoda</taxon>
        <taxon>Myriapoda</taxon>
        <taxon>Chilopoda</taxon>
        <taxon>Pleurostigmophora</taxon>
        <taxon>Geophilomorpha</taxon>
        <taxon>Linotaeniidae</taxon>
        <taxon>Strigamia</taxon>
    </lineage>
</organism>
<dbReference type="STRING" id="126957.T1ITU1"/>
<dbReference type="InterPro" id="IPR023415">
    <property type="entry name" value="LDLR_class-A_CS"/>
</dbReference>
<dbReference type="EMBL" id="JH431501">
    <property type="status" value="NOT_ANNOTATED_CDS"/>
    <property type="molecule type" value="Genomic_DNA"/>
</dbReference>
<reference evidence="7" key="1">
    <citation type="submission" date="2011-05" db="EMBL/GenBank/DDBJ databases">
        <authorList>
            <person name="Richards S.R."/>
            <person name="Qu J."/>
            <person name="Jiang H."/>
            <person name="Jhangiani S.N."/>
            <person name="Agravi P."/>
            <person name="Goodspeed R."/>
            <person name="Gross S."/>
            <person name="Mandapat C."/>
            <person name="Jackson L."/>
            <person name="Mathew T."/>
            <person name="Pu L."/>
            <person name="Thornton R."/>
            <person name="Saada N."/>
            <person name="Wilczek-Boney K.B."/>
            <person name="Lee S."/>
            <person name="Kovar C."/>
            <person name="Wu Y."/>
            <person name="Scherer S.E."/>
            <person name="Worley K.C."/>
            <person name="Muzny D.M."/>
            <person name="Gibbs R."/>
        </authorList>
    </citation>
    <scope>NUCLEOTIDE SEQUENCE</scope>
    <source>
        <strain evidence="7">Brora</strain>
    </source>
</reference>
<dbReference type="SUPFAM" id="SSF49899">
    <property type="entry name" value="Concanavalin A-like lectins/glucanases"/>
    <property type="match status" value="3"/>
</dbReference>
<dbReference type="HOGENOM" id="CLU_361829_0_0_1"/>
<dbReference type="AlphaFoldDB" id="T1ITU1"/>
<feature type="signal peptide" evidence="4">
    <location>
        <begin position="1"/>
        <end position="17"/>
    </location>
</feature>
<dbReference type="PROSITE" id="PS50068">
    <property type="entry name" value="LDLRA_2"/>
    <property type="match status" value="2"/>
</dbReference>
<dbReference type="SUPFAM" id="SSF57424">
    <property type="entry name" value="LDL receptor-like module"/>
    <property type="match status" value="1"/>
</dbReference>
<feature type="chain" id="PRO_5004579546" description="MAM domain-containing protein" evidence="4">
    <location>
        <begin position="18"/>
        <end position="773"/>
    </location>
</feature>
<evidence type="ECO:0000256" key="3">
    <source>
        <dbReference type="SAM" id="Phobius"/>
    </source>
</evidence>
<dbReference type="InterPro" id="IPR000998">
    <property type="entry name" value="MAM_dom"/>
</dbReference>
<feature type="transmembrane region" description="Helical" evidence="3">
    <location>
        <begin position="652"/>
        <end position="676"/>
    </location>
</feature>
<dbReference type="eggNOG" id="KOG1215">
    <property type="taxonomic scope" value="Eukaryota"/>
</dbReference>
<proteinExistence type="predicted"/>
<keyword evidence="7" id="KW-1185">Reference proteome</keyword>
<dbReference type="Pfam" id="PF00057">
    <property type="entry name" value="Ldl_recept_a"/>
    <property type="match status" value="1"/>
</dbReference>